<dbReference type="GO" id="GO:0016020">
    <property type="term" value="C:membrane"/>
    <property type="evidence" value="ECO:0007669"/>
    <property type="project" value="InterPro"/>
</dbReference>
<keyword evidence="3 7" id="KW-0812">Transmembrane</keyword>
<dbReference type="Gene3D" id="1.20.1420.30">
    <property type="entry name" value="NCX, central ion-binding region"/>
    <property type="match status" value="1"/>
</dbReference>
<dbReference type="AlphaFoldDB" id="A0A382SNE0"/>
<evidence type="ECO:0000256" key="1">
    <source>
        <dbReference type="ARBA" id="ARBA00004127"/>
    </source>
</evidence>
<protein>
    <recommendedName>
        <fullName evidence="8">Sodium/calcium exchanger membrane region domain-containing protein</fullName>
    </recommendedName>
</protein>
<name>A0A382SNE0_9ZZZZ</name>
<evidence type="ECO:0000256" key="6">
    <source>
        <dbReference type="ARBA" id="ARBA00023136"/>
    </source>
</evidence>
<evidence type="ECO:0000256" key="3">
    <source>
        <dbReference type="ARBA" id="ARBA00022692"/>
    </source>
</evidence>
<organism evidence="9">
    <name type="scientific">marine metagenome</name>
    <dbReference type="NCBI Taxonomy" id="408172"/>
    <lineage>
        <taxon>unclassified sequences</taxon>
        <taxon>metagenomes</taxon>
        <taxon>ecological metagenomes</taxon>
    </lineage>
</organism>
<comment type="subcellular location">
    <subcellularLocation>
        <location evidence="1">Endomembrane system</location>
        <topology evidence="1">Multi-pass membrane protein</topology>
    </subcellularLocation>
</comment>
<dbReference type="Pfam" id="PF01699">
    <property type="entry name" value="Na_Ca_ex"/>
    <property type="match status" value="1"/>
</dbReference>
<keyword evidence="6 7" id="KW-0472">Membrane</keyword>
<accession>A0A382SNE0</accession>
<evidence type="ECO:0000256" key="5">
    <source>
        <dbReference type="ARBA" id="ARBA00023065"/>
    </source>
</evidence>
<dbReference type="InterPro" id="IPR004837">
    <property type="entry name" value="NaCa_Exmemb"/>
</dbReference>
<feature type="domain" description="Sodium/calcium exchanger membrane region" evidence="8">
    <location>
        <begin position="37"/>
        <end position="180"/>
    </location>
</feature>
<proteinExistence type="predicted"/>
<evidence type="ECO:0000259" key="8">
    <source>
        <dbReference type="Pfam" id="PF01699"/>
    </source>
</evidence>
<evidence type="ECO:0000256" key="2">
    <source>
        <dbReference type="ARBA" id="ARBA00022448"/>
    </source>
</evidence>
<feature type="transmembrane region" description="Helical" evidence="7">
    <location>
        <begin position="37"/>
        <end position="56"/>
    </location>
</feature>
<feature type="transmembrane region" description="Helical" evidence="7">
    <location>
        <begin position="136"/>
        <end position="155"/>
    </location>
</feature>
<dbReference type="InterPro" id="IPR004713">
    <property type="entry name" value="CaH_exchang"/>
</dbReference>
<dbReference type="EMBL" id="UINC01130393">
    <property type="protein sequence ID" value="SVD11434.1"/>
    <property type="molecule type" value="Genomic_DNA"/>
</dbReference>
<feature type="transmembrane region" description="Helical" evidence="7">
    <location>
        <begin position="161"/>
        <end position="181"/>
    </location>
</feature>
<dbReference type="GO" id="GO:0015369">
    <property type="term" value="F:calcium:proton antiporter activity"/>
    <property type="evidence" value="ECO:0007669"/>
    <property type="project" value="UniProtKB-ARBA"/>
</dbReference>
<dbReference type="GO" id="GO:0006874">
    <property type="term" value="P:intracellular calcium ion homeostasis"/>
    <property type="evidence" value="ECO:0007669"/>
    <property type="project" value="TreeGrafter"/>
</dbReference>
<dbReference type="InterPro" id="IPR044880">
    <property type="entry name" value="NCX_ion-bd_dom_sf"/>
</dbReference>
<keyword evidence="4 7" id="KW-1133">Transmembrane helix</keyword>
<reference evidence="9" key="1">
    <citation type="submission" date="2018-05" db="EMBL/GenBank/DDBJ databases">
        <authorList>
            <person name="Lanie J.A."/>
            <person name="Ng W.-L."/>
            <person name="Kazmierczak K.M."/>
            <person name="Andrzejewski T.M."/>
            <person name="Davidsen T.M."/>
            <person name="Wayne K.J."/>
            <person name="Tettelin H."/>
            <person name="Glass J.I."/>
            <person name="Rusch D."/>
            <person name="Podicherti R."/>
            <person name="Tsui H.-C.T."/>
            <person name="Winkler M.E."/>
        </authorList>
    </citation>
    <scope>NUCLEOTIDE SEQUENCE</scope>
</reference>
<evidence type="ECO:0000313" key="9">
    <source>
        <dbReference type="EMBL" id="SVD11434.1"/>
    </source>
</evidence>
<keyword evidence="2" id="KW-0813">Transport</keyword>
<dbReference type="GO" id="GO:0012505">
    <property type="term" value="C:endomembrane system"/>
    <property type="evidence" value="ECO:0007669"/>
    <property type="project" value="UniProtKB-SubCell"/>
</dbReference>
<evidence type="ECO:0000256" key="7">
    <source>
        <dbReference type="SAM" id="Phobius"/>
    </source>
</evidence>
<feature type="transmembrane region" description="Helical" evidence="7">
    <location>
        <begin position="105"/>
        <end position="129"/>
    </location>
</feature>
<dbReference type="PANTHER" id="PTHR31503">
    <property type="entry name" value="VACUOLAR CALCIUM ION TRANSPORTER"/>
    <property type="match status" value="1"/>
</dbReference>
<evidence type="ECO:0000256" key="4">
    <source>
        <dbReference type="ARBA" id="ARBA00022989"/>
    </source>
</evidence>
<gene>
    <name evidence="9" type="ORF">METZ01_LOCUS364288</name>
</gene>
<keyword evidence="5" id="KW-0406">Ion transport</keyword>
<dbReference type="PANTHER" id="PTHR31503:SF22">
    <property type="entry name" value="VACUOLAR CALCIUM ION TRANSPORTER"/>
    <property type="match status" value="1"/>
</dbReference>
<sequence length="182" mass="19891">MLLIYFMQLLFQFKTHSEIYAAEAHHDEVAEMSYRDSIVLLVGSTFFVALMAEILVGSISHAAEEYHLPTLFIGVILVPLFGNAAEHFTAVTVAGKNKMDLSVGIAIGSSIQIALFVTPIMVLIGWALGVPMTLQFGSFETLVTFLAVLVANFIIQDGESNWLEGAMLLITYGIIALAFLFL</sequence>
<feature type="transmembrane region" description="Helical" evidence="7">
    <location>
        <begin position="68"/>
        <end position="85"/>
    </location>
</feature>